<gene>
    <name evidence="7" type="ORF">EXU48_21815</name>
</gene>
<proteinExistence type="inferred from homology"/>
<evidence type="ECO:0000256" key="6">
    <source>
        <dbReference type="RuleBase" id="RU004466"/>
    </source>
</evidence>
<dbReference type="InterPro" id="IPR008949">
    <property type="entry name" value="Isoprenoid_synthase_dom_sf"/>
</dbReference>
<keyword evidence="5" id="KW-0460">Magnesium</keyword>
<evidence type="ECO:0000256" key="1">
    <source>
        <dbReference type="ARBA" id="ARBA00001946"/>
    </source>
</evidence>
<dbReference type="RefSeq" id="WP_133109808.1">
    <property type="nucleotide sequence ID" value="NZ_SMNA01000014.1"/>
</dbReference>
<name>A0ABY2DYZ9_9MICO</name>
<dbReference type="EMBL" id="SMNA01000014">
    <property type="protein sequence ID" value="TDE88950.1"/>
    <property type="molecule type" value="Genomic_DNA"/>
</dbReference>
<dbReference type="PROSITE" id="PS00723">
    <property type="entry name" value="POLYPRENYL_SYNTHASE_1"/>
    <property type="match status" value="1"/>
</dbReference>
<dbReference type="Proteomes" id="UP000504882">
    <property type="component" value="Unassembled WGS sequence"/>
</dbReference>
<dbReference type="PANTHER" id="PTHR12001:SF85">
    <property type="entry name" value="SHORT CHAIN ISOPRENYL DIPHOSPHATE SYNTHASE"/>
    <property type="match status" value="1"/>
</dbReference>
<evidence type="ECO:0000256" key="4">
    <source>
        <dbReference type="ARBA" id="ARBA00022723"/>
    </source>
</evidence>
<organism evidence="7 8">
    <name type="scientific">Occultella glacieicola</name>
    <dbReference type="NCBI Taxonomy" id="2518684"/>
    <lineage>
        <taxon>Bacteria</taxon>
        <taxon>Bacillati</taxon>
        <taxon>Actinomycetota</taxon>
        <taxon>Actinomycetes</taxon>
        <taxon>Micrococcales</taxon>
        <taxon>Ruaniaceae</taxon>
        <taxon>Occultella</taxon>
    </lineage>
</organism>
<evidence type="ECO:0000313" key="8">
    <source>
        <dbReference type="Proteomes" id="UP000504882"/>
    </source>
</evidence>
<keyword evidence="4" id="KW-0479">Metal-binding</keyword>
<evidence type="ECO:0000313" key="7">
    <source>
        <dbReference type="EMBL" id="TDE88950.1"/>
    </source>
</evidence>
<evidence type="ECO:0000256" key="5">
    <source>
        <dbReference type="ARBA" id="ARBA00022842"/>
    </source>
</evidence>
<reference evidence="7 8" key="1">
    <citation type="submission" date="2019-03" db="EMBL/GenBank/DDBJ databases">
        <title>Genomic features of bacteria from cold environments.</title>
        <authorList>
            <person name="Shen L."/>
        </authorList>
    </citation>
    <scope>NUCLEOTIDE SEQUENCE [LARGE SCALE GENOMIC DNA]</scope>
    <source>
        <strain evidence="8">T3246-1</strain>
    </source>
</reference>
<accession>A0ABY2DYZ9</accession>
<evidence type="ECO:0000256" key="3">
    <source>
        <dbReference type="ARBA" id="ARBA00022679"/>
    </source>
</evidence>
<dbReference type="SFLD" id="SFLDS00005">
    <property type="entry name" value="Isoprenoid_Synthase_Type_I"/>
    <property type="match status" value="1"/>
</dbReference>
<dbReference type="Gene3D" id="1.10.600.10">
    <property type="entry name" value="Farnesyl Diphosphate Synthase"/>
    <property type="match status" value="1"/>
</dbReference>
<comment type="cofactor">
    <cofactor evidence="1">
        <name>Mg(2+)</name>
        <dbReference type="ChEBI" id="CHEBI:18420"/>
    </cofactor>
</comment>
<dbReference type="PROSITE" id="PS00444">
    <property type="entry name" value="POLYPRENYL_SYNTHASE_2"/>
    <property type="match status" value="1"/>
</dbReference>
<dbReference type="InterPro" id="IPR000092">
    <property type="entry name" value="Polyprenyl_synt"/>
</dbReference>
<keyword evidence="3 6" id="KW-0808">Transferase</keyword>
<dbReference type="Pfam" id="PF00348">
    <property type="entry name" value="polyprenyl_synt"/>
    <property type="match status" value="1"/>
</dbReference>
<dbReference type="PANTHER" id="PTHR12001">
    <property type="entry name" value="GERANYLGERANYL PYROPHOSPHATE SYNTHASE"/>
    <property type="match status" value="1"/>
</dbReference>
<keyword evidence="8" id="KW-1185">Reference proteome</keyword>
<evidence type="ECO:0000256" key="2">
    <source>
        <dbReference type="ARBA" id="ARBA00006706"/>
    </source>
</evidence>
<comment type="caution">
    <text evidence="7">The sequence shown here is derived from an EMBL/GenBank/DDBJ whole genome shotgun (WGS) entry which is preliminary data.</text>
</comment>
<comment type="similarity">
    <text evidence="2 6">Belongs to the FPP/GGPP synthase family.</text>
</comment>
<sequence>MFDSSTAPADPLAPLREAVSARLRTTVDDLGTSFEEVGPEVADLFDVAATMLPGGKRLRASFAATGWLALGGSRAAGDLAGAPQIVLAGTGLELFQLAALVHDDLIDGSLTRRGQPAAHRQFATLHQDRAMLDRPDRFGAAGAVLLGDLLLAAAMGELQRALDPLPPEAREAGRRIVQRMMTEVTVGQYLDIYAQSAPWSPDPARDLDRARRVIRSKSARYSVEHPLILGAAMAGADRSALAAASRIGLPVGEAFQLRDDVLGVFGDPGVTGKPAGDDLREGKRTVLVTLAMTRADAAGVDLLRGALGNADLDTDTVTRVRELLTATGALASVEELIGERTRAALAAIDAAGYADAAADLLRDLARAAISRSS</sequence>
<dbReference type="CDD" id="cd00685">
    <property type="entry name" value="Trans_IPPS_HT"/>
    <property type="match status" value="1"/>
</dbReference>
<dbReference type="SUPFAM" id="SSF48576">
    <property type="entry name" value="Terpenoid synthases"/>
    <property type="match status" value="1"/>
</dbReference>
<dbReference type="InterPro" id="IPR033749">
    <property type="entry name" value="Polyprenyl_synt_CS"/>
</dbReference>
<protein>
    <submittedName>
        <fullName evidence="7">Polyprenyl synthetase family protein</fullName>
    </submittedName>
</protein>